<dbReference type="Proteomes" id="UP001203852">
    <property type="component" value="Unassembled WGS sequence"/>
</dbReference>
<reference evidence="1" key="1">
    <citation type="journal article" date="2022" name="bioRxiv">
        <title>Deciphering the potential niche of two novel black yeast fungi from a biological soil crust based on their genomes, phenotypes, and melanin regulation.</title>
        <authorList>
            <consortium name="DOE Joint Genome Institute"/>
            <person name="Carr E.C."/>
            <person name="Barton Q."/>
            <person name="Grambo S."/>
            <person name="Sullivan M."/>
            <person name="Renfro C.M."/>
            <person name="Kuo A."/>
            <person name="Pangilinan J."/>
            <person name="Lipzen A."/>
            <person name="Keymanesh K."/>
            <person name="Savage E."/>
            <person name="Barry K."/>
            <person name="Grigoriev I.V."/>
            <person name="Riekhof W.R."/>
            <person name="Harris S.S."/>
        </authorList>
    </citation>
    <scope>NUCLEOTIDE SEQUENCE</scope>
    <source>
        <strain evidence="1">JF 03-4F</strain>
    </source>
</reference>
<keyword evidence="2" id="KW-1185">Reference proteome</keyword>
<sequence>MYVTVALRHRVVLPVFLFAMNNCWTSIRIRLSLPCNINKIYQRVRYRYAQNMGKESHDCSETKLMGTRLSAAPLVTRHYVEWYIQSSTESSVDPANKCSAGPWLLLAH</sequence>
<evidence type="ECO:0000313" key="2">
    <source>
        <dbReference type="Proteomes" id="UP001203852"/>
    </source>
</evidence>
<protein>
    <submittedName>
        <fullName evidence="1">Uncharacterized protein</fullName>
    </submittedName>
</protein>
<name>A0AAN6DZP2_9EURO</name>
<dbReference type="EMBL" id="MU404353">
    <property type="protein sequence ID" value="KAI1614328.1"/>
    <property type="molecule type" value="Genomic_DNA"/>
</dbReference>
<organism evidence="1 2">
    <name type="scientific">Exophiala viscosa</name>
    <dbReference type="NCBI Taxonomy" id="2486360"/>
    <lineage>
        <taxon>Eukaryota</taxon>
        <taxon>Fungi</taxon>
        <taxon>Dikarya</taxon>
        <taxon>Ascomycota</taxon>
        <taxon>Pezizomycotina</taxon>
        <taxon>Eurotiomycetes</taxon>
        <taxon>Chaetothyriomycetidae</taxon>
        <taxon>Chaetothyriales</taxon>
        <taxon>Herpotrichiellaceae</taxon>
        <taxon>Exophiala</taxon>
    </lineage>
</organism>
<gene>
    <name evidence="1" type="ORF">EDD36DRAFT_223359</name>
</gene>
<accession>A0AAN6DZP2</accession>
<evidence type="ECO:0000313" key="1">
    <source>
        <dbReference type="EMBL" id="KAI1614328.1"/>
    </source>
</evidence>
<dbReference type="AlphaFoldDB" id="A0AAN6DZP2"/>
<proteinExistence type="predicted"/>
<comment type="caution">
    <text evidence="1">The sequence shown here is derived from an EMBL/GenBank/DDBJ whole genome shotgun (WGS) entry which is preliminary data.</text>
</comment>